<keyword evidence="3" id="KW-1185">Reference proteome</keyword>
<comment type="caution">
    <text evidence="2">The sequence shown here is derived from an EMBL/GenBank/DDBJ whole genome shotgun (WGS) entry which is preliminary data.</text>
</comment>
<sequence length="114" mass="12168">MSPCKLIVSGSTYSHSACLLYGTPVQSGPGFQRNCVVQWQRRDRRVASLIYGTSLSQRIPSPCGPGGCGARAQTLRSGAGLSVERQRRGERLTLSSSCTPVDPAATPQPRHIPS</sequence>
<dbReference type="Proteomes" id="UP001331515">
    <property type="component" value="Unassembled WGS sequence"/>
</dbReference>
<gene>
    <name evidence="2" type="ORF">CgunFtcFv8_024602</name>
</gene>
<protein>
    <submittedName>
        <fullName evidence="2">Uncharacterized protein</fullName>
    </submittedName>
</protein>
<organism evidence="2 3">
    <name type="scientific">Champsocephalus gunnari</name>
    <name type="common">Mackerel icefish</name>
    <dbReference type="NCBI Taxonomy" id="52237"/>
    <lineage>
        <taxon>Eukaryota</taxon>
        <taxon>Metazoa</taxon>
        <taxon>Chordata</taxon>
        <taxon>Craniata</taxon>
        <taxon>Vertebrata</taxon>
        <taxon>Euteleostomi</taxon>
        <taxon>Actinopterygii</taxon>
        <taxon>Neopterygii</taxon>
        <taxon>Teleostei</taxon>
        <taxon>Neoteleostei</taxon>
        <taxon>Acanthomorphata</taxon>
        <taxon>Eupercaria</taxon>
        <taxon>Perciformes</taxon>
        <taxon>Notothenioidei</taxon>
        <taxon>Channichthyidae</taxon>
        <taxon>Champsocephalus</taxon>
    </lineage>
</organism>
<feature type="region of interest" description="Disordered" evidence="1">
    <location>
        <begin position="77"/>
        <end position="114"/>
    </location>
</feature>
<dbReference type="AlphaFoldDB" id="A0AAN8HME5"/>
<evidence type="ECO:0000256" key="1">
    <source>
        <dbReference type="SAM" id="MobiDB-lite"/>
    </source>
</evidence>
<name>A0AAN8HME5_CHAGU</name>
<accession>A0AAN8HME5</accession>
<proteinExistence type="predicted"/>
<evidence type="ECO:0000313" key="3">
    <source>
        <dbReference type="Proteomes" id="UP001331515"/>
    </source>
</evidence>
<reference evidence="2 3" key="1">
    <citation type="journal article" date="2023" name="Mol. Biol. Evol.">
        <title>Genomics of Secondarily Temperate Adaptation in the Only Non-Antarctic Icefish.</title>
        <authorList>
            <person name="Rivera-Colon A.G."/>
            <person name="Rayamajhi N."/>
            <person name="Minhas B.F."/>
            <person name="Madrigal G."/>
            <person name="Bilyk K.T."/>
            <person name="Yoon V."/>
            <person name="Hune M."/>
            <person name="Gregory S."/>
            <person name="Cheng C.H.C."/>
            <person name="Catchen J.M."/>
        </authorList>
    </citation>
    <scope>NUCLEOTIDE SEQUENCE [LARGE SCALE GENOMIC DNA]</scope>
    <source>
        <tissue evidence="2">White muscle</tissue>
    </source>
</reference>
<dbReference type="EMBL" id="JAURVH010001523">
    <property type="protein sequence ID" value="KAK5920842.1"/>
    <property type="molecule type" value="Genomic_DNA"/>
</dbReference>
<evidence type="ECO:0000313" key="2">
    <source>
        <dbReference type="EMBL" id="KAK5920842.1"/>
    </source>
</evidence>